<name>A0ABR6KL73_9BACT</name>
<feature type="transmembrane region" description="Helical" evidence="11">
    <location>
        <begin position="6"/>
        <end position="25"/>
    </location>
</feature>
<keyword evidence="4" id="KW-1003">Cell membrane</keyword>
<protein>
    <submittedName>
        <fullName evidence="13">TonB family protein</fullName>
    </submittedName>
</protein>
<evidence type="ECO:0000256" key="7">
    <source>
        <dbReference type="ARBA" id="ARBA00022927"/>
    </source>
</evidence>
<keyword evidence="5" id="KW-0997">Cell inner membrane</keyword>
<evidence type="ECO:0000256" key="1">
    <source>
        <dbReference type="ARBA" id="ARBA00004383"/>
    </source>
</evidence>
<feature type="region of interest" description="Disordered" evidence="10">
    <location>
        <begin position="398"/>
        <end position="420"/>
    </location>
</feature>
<evidence type="ECO:0000256" key="8">
    <source>
        <dbReference type="ARBA" id="ARBA00022989"/>
    </source>
</evidence>
<evidence type="ECO:0000256" key="5">
    <source>
        <dbReference type="ARBA" id="ARBA00022519"/>
    </source>
</evidence>
<gene>
    <name evidence="13" type="ORF">GGQ57_002144</name>
</gene>
<dbReference type="EMBL" id="JACHOC010000003">
    <property type="protein sequence ID" value="MBB4622247.1"/>
    <property type="molecule type" value="Genomic_DNA"/>
</dbReference>
<accession>A0ABR6KL73</accession>
<dbReference type="InterPro" id="IPR037682">
    <property type="entry name" value="TonB_C"/>
</dbReference>
<evidence type="ECO:0000256" key="2">
    <source>
        <dbReference type="ARBA" id="ARBA00006555"/>
    </source>
</evidence>
<evidence type="ECO:0000256" key="3">
    <source>
        <dbReference type="ARBA" id="ARBA00022448"/>
    </source>
</evidence>
<comment type="similarity">
    <text evidence="2">Belongs to the TonB family.</text>
</comment>
<organism evidence="13 14">
    <name type="scientific">Parabacteroides faecis</name>
    <dbReference type="NCBI Taxonomy" id="1217282"/>
    <lineage>
        <taxon>Bacteria</taxon>
        <taxon>Pseudomonadati</taxon>
        <taxon>Bacteroidota</taxon>
        <taxon>Bacteroidia</taxon>
        <taxon>Bacteroidales</taxon>
        <taxon>Tannerellaceae</taxon>
        <taxon>Parabacteroides</taxon>
    </lineage>
</organism>
<dbReference type="SUPFAM" id="SSF74653">
    <property type="entry name" value="TolA/TonB C-terminal domain"/>
    <property type="match status" value="2"/>
</dbReference>
<dbReference type="Pfam" id="PF03544">
    <property type="entry name" value="TonB_C"/>
    <property type="match status" value="2"/>
</dbReference>
<evidence type="ECO:0000313" key="13">
    <source>
        <dbReference type="EMBL" id="MBB4622247.1"/>
    </source>
</evidence>
<dbReference type="InterPro" id="IPR008756">
    <property type="entry name" value="Peptidase_M56"/>
</dbReference>
<keyword evidence="14" id="KW-1185">Reference proteome</keyword>
<proteinExistence type="inferred from homology"/>
<dbReference type="Gene3D" id="3.30.1150.10">
    <property type="match status" value="2"/>
</dbReference>
<feature type="transmembrane region" description="Helical" evidence="11">
    <location>
        <begin position="275"/>
        <end position="295"/>
    </location>
</feature>
<reference evidence="13 14" key="1">
    <citation type="submission" date="2020-08" db="EMBL/GenBank/DDBJ databases">
        <title>Genomic Encyclopedia of Type Strains, Phase IV (KMG-IV): sequencing the most valuable type-strain genomes for metagenomic binning, comparative biology and taxonomic classification.</title>
        <authorList>
            <person name="Goeker M."/>
        </authorList>
    </citation>
    <scope>NUCLEOTIDE SEQUENCE [LARGE SCALE GENOMIC DNA]</scope>
    <source>
        <strain evidence="13 14">DSM 102983</strain>
    </source>
</reference>
<dbReference type="PANTHER" id="PTHR33446">
    <property type="entry name" value="PROTEIN TONB-RELATED"/>
    <property type="match status" value="1"/>
</dbReference>
<keyword evidence="8 11" id="KW-1133">Transmembrane helix</keyword>
<evidence type="ECO:0000256" key="4">
    <source>
        <dbReference type="ARBA" id="ARBA00022475"/>
    </source>
</evidence>
<evidence type="ECO:0000256" key="6">
    <source>
        <dbReference type="ARBA" id="ARBA00022692"/>
    </source>
</evidence>
<dbReference type="InterPro" id="IPR051045">
    <property type="entry name" value="TonB-dependent_transducer"/>
</dbReference>
<feature type="domain" description="TonB C-terminal" evidence="12">
    <location>
        <begin position="436"/>
        <end position="532"/>
    </location>
</feature>
<dbReference type="CDD" id="cd07341">
    <property type="entry name" value="M56_BlaR1_MecR1_like"/>
    <property type="match status" value="1"/>
</dbReference>
<keyword evidence="9 11" id="KW-0472">Membrane</keyword>
<dbReference type="InterPro" id="IPR008969">
    <property type="entry name" value="CarboxyPept-like_regulatory"/>
</dbReference>
<dbReference type="SUPFAM" id="SSF49464">
    <property type="entry name" value="Carboxypeptidase regulatory domain-like"/>
    <property type="match status" value="1"/>
</dbReference>
<comment type="caution">
    <text evidence="13">The sequence shown here is derived from an EMBL/GenBank/DDBJ whole genome shotgun (WGS) entry which is preliminary data.</text>
</comment>
<dbReference type="Proteomes" id="UP000533637">
    <property type="component" value="Unassembled WGS sequence"/>
</dbReference>
<evidence type="ECO:0000256" key="10">
    <source>
        <dbReference type="SAM" id="MobiDB-lite"/>
    </source>
</evidence>
<evidence type="ECO:0000259" key="12">
    <source>
        <dbReference type="PROSITE" id="PS52015"/>
    </source>
</evidence>
<keyword evidence="3" id="KW-0813">Transport</keyword>
<evidence type="ECO:0000256" key="9">
    <source>
        <dbReference type="ARBA" id="ARBA00023136"/>
    </source>
</evidence>
<dbReference type="PROSITE" id="PS52015">
    <property type="entry name" value="TONB_CTD"/>
    <property type="match status" value="2"/>
</dbReference>
<feature type="domain" description="TonB C-terminal" evidence="12">
    <location>
        <begin position="578"/>
        <end position="668"/>
    </location>
</feature>
<keyword evidence="7" id="KW-0653">Protein transport</keyword>
<dbReference type="PANTHER" id="PTHR33446:SF2">
    <property type="entry name" value="PROTEIN TONB"/>
    <property type="match status" value="1"/>
</dbReference>
<sequence>MTPEFAYFLKVNVAFVLFYAFYRLLFYKDTFFKLRRVSLLAFFGLALLYPLLNIQDWVKEQEPMTEVIMMYSAMMPEVTITPETVVKTDWKDMLLSASSYIYWGVVALLFVRFFVQLTSILLLAYRSKRTIIHGVEVYRLDKPAGPFSFFQMIFIHPESHSDKEIDEILTHECTHVFQWHSVDVMICELITVICWVNPFAWLLKREVRHNLEYLADNTVIQSGYDCKSYQYHLLGLAHHYQAAATLYNSFNVLHLKNRISMMNKKRSHGIGRTKYLIFIPLAAFLMLLSNIEAVARITKEIAADAVAEVKEATEVRVTQGDNVKVTGQVIDDFNAPVIGASVIIKGTNVGTITDTKGNFALETTKDAVLSFSFPGMKSKEVSVKDVLGNLKVQLYSDGSTQRNQPVPATVPATPQKPRDPSDQVFTVVEVMPEFPGGQGALLQFLARSVKYPVIAQENGIQGRVTASFIVEKDGSISDIEVIRGVDPSLDKEAVRVLSQMPNWKPGTQRGKEVAVKYTVPVTFRLQGNDNNKPAPSGDQKEDDNGIIVVGYGEQKATESVDASNQVFVMVEKMPQFPGGEDALSRFIAKTVQYPIAAQQNGIQGRVTCSFIINPDGSISDAEVTQGVDPSLDKEALRVINQMPKWTPGMQRGKAVKVKYTTPVTFRLQ</sequence>
<keyword evidence="6 11" id="KW-0812">Transmembrane</keyword>
<feature type="transmembrane region" description="Helical" evidence="11">
    <location>
        <begin position="37"/>
        <end position="54"/>
    </location>
</feature>
<dbReference type="Pfam" id="PF05569">
    <property type="entry name" value="Peptidase_M56"/>
    <property type="match status" value="1"/>
</dbReference>
<feature type="transmembrane region" description="Helical" evidence="11">
    <location>
        <begin position="100"/>
        <end position="125"/>
    </location>
</feature>
<dbReference type="NCBIfam" id="TIGR01352">
    <property type="entry name" value="tonB_Cterm"/>
    <property type="match status" value="2"/>
</dbReference>
<evidence type="ECO:0000256" key="11">
    <source>
        <dbReference type="SAM" id="Phobius"/>
    </source>
</evidence>
<dbReference type="InterPro" id="IPR006260">
    <property type="entry name" value="TonB/TolA_C"/>
</dbReference>
<dbReference type="Pfam" id="PF13715">
    <property type="entry name" value="CarbopepD_reg_2"/>
    <property type="match status" value="1"/>
</dbReference>
<comment type="subcellular location">
    <subcellularLocation>
        <location evidence="1">Cell inner membrane</location>
        <topology evidence="1">Single-pass membrane protein</topology>
        <orientation evidence="1">Periplasmic side</orientation>
    </subcellularLocation>
</comment>
<evidence type="ECO:0000313" key="14">
    <source>
        <dbReference type="Proteomes" id="UP000533637"/>
    </source>
</evidence>
<dbReference type="RefSeq" id="WP_183670577.1">
    <property type="nucleotide sequence ID" value="NZ_BMPB01000001.1"/>
</dbReference>